<feature type="domain" description="FMN hydroxy acid dehydrogenase" evidence="6">
    <location>
        <begin position="1"/>
        <end position="388"/>
    </location>
</feature>
<dbReference type="InterPro" id="IPR037396">
    <property type="entry name" value="FMN_HAD"/>
</dbReference>
<dbReference type="InterPro" id="IPR008259">
    <property type="entry name" value="FMN_hydac_DH_AS"/>
</dbReference>
<keyword evidence="2" id="KW-0285">Flavoprotein</keyword>
<dbReference type="PROSITE" id="PS51349">
    <property type="entry name" value="FMN_HYDROXY_ACID_DH_2"/>
    <property type="match status" value="1"/>
</dbReference>
<dbReference type="Pfam" id="PF01070">
    <property type="entry name" value="FMN_dh"/>
    <property type="match status" value="1"/>
</dbReference>
<name>A0ABV3Y324_9ACTN</name>
<organism evidence="7 8">
    <name type="scientific">Ferrimicrobium acidiphilum</name>
    <dbReference type="NCBI Taxonomy" id="121039"/>
    <lineage>
        <taxon>Bacteria</taxon>
        <taxon>Bacillati</taxon>
        <taxon>Actinomycetota</taxon>
        <taxon>Acidimicrobiia</taxon>
        <taxon>Acidimicrobiales</taxon>
        <taxon>Acidimicrobiaceae</taxon>
        <taxon>Ferrimicrobium</taxon>
    </lineage>
</organism>
<keyword evidence="4" id="KW-0560">Oxidoreductase</keyword>
<reference evidence="7 8" key="1">
    <citation type="submission" date="2024-07" db="EMBL/GenBank/DDBJ databases">
        <title>Draft Genome Sequence of Ferrimicrobium acidiphilum Strain YE2023, Isolated from a Pulp of Bioleach Reactor.</title>
        <authorList>
            <person name="Elkina Y.A."/>
            <person name="Bulaeva A.G."/>
            <person name="Beletsky A.V."/>
            <person name="Mardanov A.V."/>
        </authorList>
    </citation>
    <scope>NUCLEOTIDE SEQUENCE [LARGE SCALE GENOMIC DNA]</scope>
    <source>
        <strain evidence="7 8">YE2023</strain>
    </source>
</reference>
<evidence type="ECO:0000256" key="4">
    <source>
        <dbReference type="ARBA" id="ARBA00023002"/>
    </source>
</evidence>
<evidence type="ECO:0000259" key="6">
    <source>
        <dbReference type="PROSITE" id="PS51349"/>
    </source>
</evidence>
<sequence>MTKPWLARDLLGDATRELDPAVGEYFFGAADRELLMRRNYRAWQRYAITPAYLRRPANVACSTEFRGRSFSCPLIVAPVAFQSLLDPTGEPGLAFAAGVAGVGYTVSTRSSRRLTAVAEAFALGQSIEPEDVIDLDQRHRALLERWRHQRRAELWLQLYQTRNHDFVEQLVETAAKVGVRAAALTIDTPHLGARYHDQTNVFSPLDRLRRVLEPADQDGPAFGDGFSGTEIDQEPNLDLDQFVRDCEAHGLDPIVKGILSTGDLAAMHETHIDAGPIVPWVSNHGGRQSDLVPSTAEALARLSALGHHDEFVVDGGIAAPSDALVAIALGASVVAIGRPVMAAFAIGGVRGAMEYLLEFRSQLHSQLTILGYDSPRALVSNAVREYSSGLDDV</sequence>
<keyword evidence="8" id="KW-1185">Reference proteome</keyword>
<accession>A0ABV3Y324</accession>
<dbReference type="InterPro" id="IPR000262">
    <property type="entry name" value="FMN-dep_DH"/>
</dbReference>
<comment type="caution">
    <text evidence="7">The sequence shown here is derived from an EMBL/GenBank/DDBJ whole genome shotgun (WGS) entry which is preliminary data.</text>
</comment>
<dbReference type="EMBL" id="JBFSHR010000025">
    <property type="protein sequence ID" value="MEX6429805.1"/>
    <property type="molecule type" value="Genomic_DNA"/>
</dbReference>
<dbReference type="PROSITE" id="PS00557">
    <property type="entry name" value="FMN_HYDROXY_ACID_DH_1"/>
    <property type="match status" value="1"/>
</dbReference>
<dbReference type="PIRSF" id="PIRSF000138">
    <property type="entry name" value="Al-hdrx_acd_dh"/>
    <property type="match status" value="1"/>
</dbReference>
<dbReference type="InterPro" id="IPR013785">
    <property type="entry name" value="Aldolase_TIM"/>
</dbReference>
<comment type="cofactor">
    <cofactor evidence="1">
        <name>FMN</name>
        <dbReference type="ChEBI" id="CHEBI:58210"/>
    </cofactor>
</comment>
<evidence type="ECO:0000313" key="8">
    <source>
        <dbReference type="Proteomes" id="UP001560267"/>
    </source>
</evidence>
<dbReference type="Proteomes" id="UP001560267">
    <property type="component" value="Unassembled WGS sequence"/>
</dbReference>
<evidence type="ECO:0000313" key="7">
    <source>
        <dbReference type="EMBL" id="MEX6429805.1"/>
    </source>
</evidence>
<evidence type="ECO:0000256" key="1">
    <source>
        <dbReference type="ARBA" id="ARBA00001917"/>
    </source>
</evidence>
<dbReference type="PANTHER" id="PTHR10578:SF107">
    <property type="entry name" value="2-HYDROXYACID OXIDASE 1"/>
    <property type="match status" value="1"/>
</dbReference>
<dbReference type="RefSeq" id="WP_369084529.1">
    <property type="nucleotide sequence ID" value="NZ_JBFSHR010000025.1"/>
</dbReference>
<comment type="similarity">
    <text evidence="5">Belongs to the FMN-dependent alpha-hydroxy acid dehydrogenase family.</text>
</comment>
<evidence type="ECO:0000256" key="5">
    <source>
        <dbReference type="ARBA" id="ARBA00024042"/>
    </source>
</evidence>
<dbReference type="PANTHER" id="PTHR10578">
    <property type="entry name" value="S -2-HYDROXY-ACID OXIDASE-RELATED"/>
    <property type="match status" value="1"/>
</dbReference>
<proteinExistence type="inferred from homology"/>
<dbReference type="InterPro" id="IPR012133">
    <property type="entry name" value="Alpha-hydoxy_acid_DH_FMN"/>
</dbReference>
<evidence type="ECO:0000256" key="3">
    <source>
        <dbReference type="ARBA" id="ARBA00022643"/>
    </source>
</evidence>
<protein>
    <submittedName>
        <fullName evidence="7">Alpha-hydroxy-acid oxidizing protein</fullName>
    </submittedName>
</protein>
<keyword evidence="3" id="KW-0288">FMN</keyword>
<gene>
    <name evidence="7" type="ORF">AB6A68_08135</name>
</gene>
<evidence type="ECO:0000256" key="2">
    <source>
        <dbReference type="ARBA" id="ARBA00022630"/>
    </source>
</evidence>
<dbReference type="Gene3D" id="3.20.20.70">
    <property type="entry name" value="Aldolase class I"/>
    <property type="match status" value="1"/>
</dbReference>
<dbReference type="SUPFAM" id="SSF51395">
    <property type="entry name" value="FMN-linked oxidoreductases"/>
    <property type="match status" value="1"/>
</dbReference>